<sequence length="231" mass="24773">MAQHTTEDVYEKLTSLEKTVDTLPKGVGSKAVTSAELDQKITSLKKAIEEGPKDKPTDLKGAISELPVLKEIIGIFKANSTAATLILAIVGFKALFATIGVKFLDLQKVFQAFIRSHAAGREVTTNDRGRITLATPEQPQSPNPLPSVDNVNAVKDAIHDLNQVVHTYSTQARNLPSPRSMRQLASAAGRLTRAAEQHAQVDQLAQSAHTLEQRFTALSRVVADDGGGSAS</sequence>
<evidence type="ECO:0000313" key="2">
    <source>
        <dbReference type="Proteomes" id="UP000217446"/>
    </source>
</evidence>
<dbReference type="AlphaFoldDB" id="A0A250VFQ4"/>
<dbReference type="RefSeq" id="WP_159064403.1">
    <property type="nucleotide sequence ID" value="NZ_BDQI01000009.1"/>
</dbReference>
<accession>A0A250VFQ4</accession>
<proteinExistence type="predicted"/>
<dbReference type="STRING" id="1963.AQJ27_27170"/>
<protein>
    <submittedName>
        <fullName evidence="1">Uncharacterized protein</fullName>
    </submittedName>
</protein>
<gene>
    <name evidence="1" type="ORF">SO3561_04516</name>
</gene>
<comment type="caution">
    <text evidence="1">The sequence shown here is derived from an EMBL/GenBank/DDBJ whole genome shotgun (WGS) entry which is preliminary data.</text>
</comment>
<dbReference type="EMBL" id="BDQI01000009">
    <property type="protein sequence ID" value="GAX52991.1"/>
    <property type="molecule type" value="Genomic_DNA"/>
</dbReference>
<dbReference type="Proteomes" id="UP000217446">
    <property type="component" value="Unassembled WGS sequence"/>
</dbReference>
<name>A0A250VFQ4_STROL</name>
<organism evidence="1 2">
    <name type="scientific">Streptomyces olivochromogenes</name>
    <dbReference type="NCBI Taxonomy" id="1963"/>
    <lineage>
        <taxon>Bacteria</taxon>
        <taxon>Bacillati</taxon>
        <taxon>Actinomycetota</taxon>
        <taxon>Actinomycetes</taxon>
        <taxon>Kitasatosporales</taxon>
        <taxon>Streptomycetaceae</taxon>
        <taxon>Streptomyces</taxon>
    </lineage>
</organism>
<reference evidence="2" key="1">
    <citation type="submission" date="2017-05" db="EMBL/GenBank/DDBJ databases">
        <title>Streptomyces olivochromogenes NBRC 3561 whole genome shotgun sequence.</title>
        <authorList>
            <person name="Dohra H."/>
            <person name="Kodani S."/>
        </authorList>
    </citation>
    <scope>NUCLEOTIDE SEQUENCE [LARGE SCALE GENOMIC DNA]</scope>
    <source>
        <strain evidence="2">NBRC 3561</strain>
    </source>
</reference>
<keyword evidence="2" id="KW-1185">Reference proteome</keyword>
<evidence type="ECO:0000313" key="1">
    <source>
        <dbReference type="EMBL" id="GAX52991.1"/>
    </source>
</evidence>